<organism evidence="1 2">
    <name type="scientific">Plasmodium falciparum NF135/5.C10</name>
    <dbReference type="NCBI Taxonomy" id="1036726"/>
    <lineage>
        <taxon>Eukaryota</taxon>
        <taxon>Sar</taxon>
        <taxon>Alveolata</taxon>
        <taxon>Apicomplexa</taxon>
        <taxon>Aconoidasida</taxon>
        <taxon>Haemosporida</taxon>
        <taxon>Plasmodiidae</taxon>
        <taxon>Plasmodium</taxon>
        <taxon>Plasmodium (Laverania)</taxon>
    </lineage>
</organism>
<reference evidence="1 2" key="1">
    <citation type="submission" date="2013-02" db="EMBL/GenBank/DDBJ databases">
        <title>The Genome Annotation of Plasmodium falciparum NF135/5.C10.</title>
        <authorList>
            <consortium name="The Broad Institute Genome Sequencing Platform"/>
            <consortium name="The Broad Institute Genome Sequencing Center for Infectious Disease"/>
            <person name="Neafsey D."/>
            <person name="Hoffman S."/>
            <person name="Volkman S."/>
            <person name="Rosenthal P."/>
            <person name="Walker B."/>
            <person name="Young S.K."/>
            <person name="Zeng Q."/>
            <person name="Gargeya S."/>
            <person name="Fitzgerald M."/>
            <person name="Haas B."/>
            <person name="Abouelleil A."/>
            <person name="Allen A.W."/>
            <person name="Alvarado L."/>
            <person name="Arachchi H.M."/>
            <person name="Berlin A.M."/>
            <person name="Chapman S.B."/>
            <person name="Gainer-Dewar J."/>
            <person name="Goldberg J."/>
            <person name="Griggs A."/>
            <person name="Gujja S."/>
            <person name="Hansen M."/>
            <person name="Howarth C."/>
            <person name="Imamovic A."/>
            <person name="Ireland A."/>
            <person name="Larimer J."/>
            <person name="McCowan C."/>
            <person name="Murphy C."/>
            <person name="Pearson M."/>
            <person name="Poon T.W."/>
            <person name="Priest M."/>
            <person name="Roberts A."/>
            <person name="Saif S."/>
            <person name="Shea T."/>
            <person name="Sisk P."/>
            <person name="Sykes S."/>
            <person name="Wortman J."/>
            <person name="Nusbaum C."/>
            <person name="Birren B."/>
        </authorList>
    </citation>
    <scope>NUCLEOTIDE SEQUENCE [LARGE SCALE GENOMIC DNA]</scope>
    <source>
        <strain evidence="1 2">NF135/5.C10</strain>
    </source>
</reference>
<dbReference type="AlphaFoldDB" id="W4IE01"/>
<sequence length="59" mass="7335">MKFKEKKKKYIYENKTSCKLYNILMSNYFTENINFDIIYVLKTIKLKYCNYINVRFCIL</sequence>
<dbReference type="EMBL" id="KI926053">
    <property type="protein sequence ID" value="ETW41928.1"/>
    <property type="molecule type" value="Genomic_DNA"/>
</dbReference>
<evidence type="ECO:0000313" key="1">
    <source>
        <dbReference type="EMBL" id="ETW41928.1"/>
    </source>
</evidence>
<reference evidence="1 2" key="2">
    <citation type="submission" date="2013-02" db="EMBL/GenBank/DDBJ databases">
        <title>The Genome Sequence of Plasmodium falciparum NF135/5.C10.</title>
        <authorList>
            <consortium name="The Broad Institute Genome Sequencing Platform"/>
            <consortium name="The Broad Institute Genome Sequencing Center for Infectious Disease"/>
            <person name="Neafsey D."/>
            <person name="Cheeseman I."/>
            <person name="Volkman S."/>
            <person name="Adams J."/>
            <person name="Walker B."/>
            <person name="Young S.K."/>
            <person name="Zeng Q."/>
            <person name="Gargeya S."/>
            <person name="Fitzgerald M."/>
            <person name="Haas B."/>
            <person name="Abouelleil A."/>
            <person name="Alvarado L."/>
            <person name="Arachchi H.M."/>
            <person name="Berlin A.M."/>
            <person name="Chapman S.B."/>
            <person name="Dewar J."/>
            <person name="Goldberg J."/>
            <person name="Griggs A."/>
            <person name="Gujja S."/>
            <person name="Hansen M."/>
            <person name="Howarth C."/>
            <person name="Imamovic A."/>
            <person name="Larimer J."/>
            <person name="McCowan C."/>
            <person name="Murphy C."/>
            <person name="Neiman D."/>
            <person name="Pearson M."/>
            <person name="Priest M."/>
            <person name="Roberts A."/>
            <person name="Saif S."/>
            <person name="Shea T."/>
            <person name="Sisk P."/>
            <person name="Sykes S."/>
            <person name="Wortman J."/>
            <person name="Nusbaum C."/>
            <person name="Birren B."/>
        </authorList>
    </citation>
    <scope>NUCLEOTIDE SEQUENCE [LARGE SCALE GENOMIC DNA]</scope>
    <source>
        <strain evidence="1 2">NF135/5.C10</strain>
    </source>
</reference>
<evidence type="ECO:0000313" key="2">
    <source>
        <dbReference type="Proteomes" id="UP000019114"/>
    </source>
</evidence>
<dbReference type="Proteomes" id="UP000019114">
    <property type="component" value="Unassembled WGS sequence"/>
</dbReference>
<accession>W4IE01</accession>
<protein>
    <submittedName>
        <fullName evidence="1">Uncharacterized protein</fullName>
    </submittedName>
</protein>
<name>W4IE01_PLAFA</name>
<gene>
    <name evidence="1" type="ORF">PFNF135_03426</name>
</gene>
<proteinExistence type="predicted"/>